<reference evidence="1" key="2">
    <citation type="journal article" date="2015" name="Fish Shellfish Immunol.">
        <title>Early steps in the European eel (Anguilla anguilla)-Vibrio vulnificus interaction in the gills: Role of the RtxA13 toxin.</title>
        <authorList>
            <person name="Callol A."/>
            <person name="Pajuelo D."/>
            <person name="Ebbesson L."/>
            <person name="Teles M."/>
            <person name="MacKenzie S."/>
            <person name="Amaro C."/>
        </authorList>
    </citation>
    <scope>NUCLEOTIDE SEQUENCE</scope>
</reference>
<organism evidence="1">
    <name type="scientific">Anguilla anguilla</name>
    <name type="common">European freshwater eel</name>
    <name type="synonym">Muraena anguilla</name>
    <dbReference type="NCBI Taxonomy" id="7936"/>
    <lineage>
        <taxon>Eukaryota</taxon>
        <taxon>Metazoa</taxon>
        <taxon>Chordata</taxon>
        <taxon>Craniata</taxon>
        <taxon>Vertebrata</taxon>
        <taxon>Euteleostomi</taxon>
        <taxon>Actinopterygii</taxon>
        <taxon>Neopterygii</taxon>
        <taxon>Teleostei</taxon>
        <taxon>Anguilliformes</taxon>
        <taxon>Anguillidae</taxon>
        <taxon>Anguilla</taxon>
    </lineage>
</organism>
<sequence length="20" mass="2315">MWIIPCGLSTRSVFKFMQGL</sequence>
<dbReference type="AlphaFoldDB" id="A0A0E9VWZ9"/>
<proteinExistence type="predicted"/>
<name>A0A0E9VWZ9_ANGAN</name>
<dbReference type="EMBL" id="GBXM01025975">
    <property type="protein sequence ID" value="JAH82602.1"/>
    <property type="molecule type" value="Transcribed_RNA"/>
</dbReference>
<accession>A0A0E9VWZ9</accession>
<reference evidence="1" key="1">
    <citation type="submission" date="2014-11" db="EMBL/GenBank/DDBJ databases">
        <authorList>
            <person name="Amaro Gonzalez C."/>
        </authorList>
    </citation>
    <scope>NUCLEOTIDE SEQUENCE</scope>
</reference>
<protein>
    <submittedName>
        <fullName evidence="1">Uncharacterized protein</fullName>
    </submittedName>
</protein>
<evidence type="ECO:0000313" key="1">
    <source>
        <dbReference type="EMBL" id="JAH82602.1"/>
    </source>
</evidence>